<keyword evidence="1" id="KW-0732">Signal</keyword>
<dbReference type="STRING" id="143223.SAMN05878281_1616"/>
<protein>
    <submittedName>
        <fullName evidence="2">Uncharacterized conserved protein, DUF2141 family</fullName>
    </submittedName>
</protein>
<feature type="signal peptide" evidence="1">
    <location>
        <begin position="1"/>
        <end position="22"/>
    </location>
</feature>
<accession>A0A1M7KV19</accession>
<keyword evidence="3" id="KW-1185">Reference proteome</keyword>
<dbReference type="Proteomes" id="UP000190235">
    <property type="component" value="Chromosome I"/>
</dbReference>
<feature type="chain" id="PRO_5013337182" evidence="1">
    <location>
        <begin position="23"/>
        <end position="152"/>
    </location>
</feature>
<proteinExistence type="predicted"/>
<evidence type="ECO:0000256" key="1">
    <source>
        <dbReference type="SAM" id="SignalP"/>
    </source>
</evidence>
<organism evidence="2 3">
    <name type="scientific">Salegentibacter salegens</name>
    <dbReference type="NCBI Taxonomy" id="143223"/>
    <lineage>
        <taxon>Bacteria</taxon>
        <taxon>Pseudomonadati</taxon>
        <taxon>Bacteroidota</taxon>
        <taxon>Flavobacteriia</taxon>
        <taxon>Flavobacteriales</taxon>
        <taxon>Flavobacteriaceae</taxon>
        <taxon>Salegentibacter</taxon>
    </lineage>
</organism>
<dbReference type="InterPro" id="IPR018673">
    <property type="entry name" value="DUF2141"/>
</dbReference>
<evidence type="ECO:0000313" key="2">
    <source>
        <dbReference type="EMBL" id="SHM69318.1"/>
    </source>
</evidence>
<dbReference type="AlphaFoldDB" id="A0A1M7KV19"/>
<name>A0A1M7KV19_9FLAO</name>
<gene>
    <name evidence="2" type="ORF">SAMN05878281_1616</name>
</gene>
<dbReference type="OrthoDB" id="9788332at2"/>
<sequence>MKKLLKFLTLAGFIFIMSSSHSLPKATTYSLTVKVEGLRNSKGVVQFALYNKKGTIPDEKFENYYRIKTCEIDNNSASVTFSQLPEGRYAINILHDENENGKIDKKFLPPLPKEGIGFSNYESLGLKNRPNFSMASFLVTQNSTKKVKIIYL</sequence>
<dbReference type="RefSeq" id="WP_079734781.1">
    <property type="nucleotide sequence ID" value="NZ_LT670848.1"/>
</dbReference>
<dbReference type="Pfam" id="PF09912">
    <property type="entry name" value="DUF2141"/>
    <property type="match status" value="1"/>
</dbReference>
<reference evidence="3" key="1">
    <citation type="submission" date="2016-11" db="EMBL/GenBank/DDBJ databases">
        <authorList>
            <person name="Varghese N."/>
            <person name="Submissions S."/>
        </authorList>
    </citation>
    <scope>NUCLEOTIDE SEQUENCE [LARGE SCALE GENOMIC DNA]</scope>
    <source>
        <strain evidence="3">ACAM 48</strain>
    </source>
</reference>
<evidence type="ECO:0000313" key="3">
    <source>
        <dbReference type="Proteomes" id="UP000190235"/>
    </source>
</evidence>
<dbReference type="EMBL" id="LT670848">
    <property type="protein sequence ID" value="SHM69318.1"/>
    <property type="molecule type" value="Genomic_DNA"/>
</dbReference>